<dbReference type="SMART" id="SM00312">
    <property type="entry name" value="PX"/>
    <property type="match status" value="1"/>
</dbReference>
<sequence length="1113" mass="121669">MISQREKGDLARFYTVTDPKRHQKGYTVYKVTARIISRKNPEDVQEITVWKRYSDFRKLHQNLWQLHKTLCSQSELFPPFARAKVFGRFDDSVIEERRQCSEDLLQFSANVPALYNSQHIREFFKGGEIHDGSELIGPAEPLADFLADSLSDGSSDVQRDHSAAEDLTITSEYGGPSSDSDLTSQALETDSLADLDDGMASGRTSPYYPQGGATKVSSSNSPRLPSLHDHRTPSPVPVSSTLNPEVKPGRLLLFSGSLKKVSSGASKDVKSDYLDRASELISLAVQKENEQDFHAAFSCYRNGVDQLLRGVQGEPSPTRREAVKKKTAEYLMRAEQIASQHLRSNMGQGSTQTVALGVQCCTSTGRGSYQGPSEELRAYRVLGIIDKVLLVMDKMTQETFILKGLRKSSDCGRVKRTIMPHSVPHMVQLRKFIVSDDAVFLLLQYAEGGKLWSHIGKYLHNSSQEESFDIPFIQKSHTAAVRTPQHALAHLDVDSVSSGSGPGPCSDSVPQLQKQEQSAVTSLPNTALLPQLNEELDSGAVSEEECPNSYLALCNEYGQEKVNADVLEEQDEKSEQEMLSLDVPTGTATTSSRSRSLLSNDSLSSPISSQELGFFTELSKSSHEQYCDDGQDHTEVFSPLPSPAKPLTLDQSKHTPMEFFRIDSKDSASEATCLDFGEQHLSQKSVPTFSTSDLGSDVTEGPPELAQEVKVHSGELWGLDCSDKGSNDSVPVISFKEAAVEDEGHPPDLLVNLPVPSGALHPPHEELETSGVTLGLEATASPQRFIQPDVLQLLIHPEEEQKLPLEQELPSLHTASATCGPSAASSSPISSMLDHCSVALKDEETYKPIISVAACQDIDLPVTDSLNEHHEDSTNENTGLVSHPCGYSTSFSPSTSGTEAHAAVKSSSALDDESSKVICGPGGSEFDKEVSRLFAKLDELSLAASQARIPEELVRCWAAEMVTALDSLHQEGIICRDLNPNNILLDHQGHVQLTYFCSWVDVAESCDREAISNMYCAPEVGGISEETAACDWWSLGAILFELLTGTSLLRCHPAGIGRHTTLNVPELVSEEARSLLEQLLQYNPVERLGAGVAGVDDIKSHPFFVNMDWPSRR</sequence>
<dbReference type="InterPro" id="IPR011009">
    <property type="entry name" value="Kinase-like_dom_sf"/>
</dbReference>
<dbReference type="AlphaFoldDB" id="H2UE72"/>
<dbReference type="FunCoup" id="H2UE72">
    <property type="interactions" value="1410"/>
</dbReference>
<dbReference type="FunFam" id="3.30.1520.10:FF:000017">
    <property type="entry name" value="ribosomal protein S6 kinase delta-1 isoform X1"/>
    <property type="match status" value="1"/>
</dbReference>
<dbReference type="OMA" id="GHSSELW"/>
<proteinExistence type="predicted"/>
<dbReference type="CTD" id="26750"/>
<dbReference type="Ensembl" id="ENSTRUT00000035369.3">
    <property type="protein sequence ID" value="ENSTRUP00000035241.3"/>
    <property type="gene ID" value="ENSTRUG00000013791.3"/>
</dbReference>
<dbReference type="STRING" id="31033.ENSTRUP00000035241"/>
<dbReference type="SMART" id="SM00220">
    <property type="entry name" value="S_TKc"/>
    <property type="match status" value="1"/>
</dbReference>
<feature type="region of interest" description="Disordered" evidence="1">
    <location>
        <begin position="194"/>
        <end position="244"/>
    </location>
</feature>
<evidence type="ECO:0000259" key="2">
    <source>
        <dbReference type="PROSITE" id="PS50011"/>
    </source>
</evidence>
<dbReference type="InterPro" id="IPR000719">
    <property type="entry name" value="Prot_kinase_dom"/>
</dbReference>
<dbReference type="Pfam" id="PF00787">
    <property type="entry name" value="PX"/>
    <property type="match status" value="1"/>
</dbReference>
<dbReference type="GeneTree" id="ENSGT00940000155656"/>
<dbReference type="InterPro" id="IPR051866">
    <property type="entry name" value="Intracell_Sig-Traffick_Protein"/>
</dbReference>
<feature type="compositionally biased region" description="Low complexity" evidence="1">
    <location>
        <begin position="494"/>
        <end position="510"/>
    </location>
</feature>
<dbReference type="FunFam" id="1.20.58.80:FF:000005">
    <property type="entry name" value="ribosomal protein S6 kinase delta-1 isoform X1"/>
    <property type="match status" value="1"/>
</dbReference>
<dbReference type="Gene3D" id="1.20.58.80">
    <property type="entry name" value="Phosphotransferase system, lactose/cellobiose-type IIA subunit"/>
    <property type="match status" value="1"/>
</dbReference>
<organism evidence="4 5">
    <name type="scientific">Takifugu rubripes</name>
    <name type="common">Japanese pufferfish</name>
    <name type="synonym">Fugu rubripes</name>
    <dbReference type="NCBI Taxonomy" id="31033"/>
    <lineage>
        <taxon>Eukaryota</taxon>
        <taxon>Metazoa</taxon>
        <taxon>Chordata</taxon>
        <taxon>Craniata</taxon>
        <taxon>Vertebrata</taxon>
        <taxon>Euteleostomi</taxon>
        <taxon>Actinopterygii</taxon>
        <taxon>Neopterygii</taxon>
        <taxon>Teleostei</taxon>
        <taxon>Neoteleostei</taxon>
        <taxon>Acanthomorphata</taxon>
        <taxon>Eupercaria</taxon>
        <taxon>Tetraodontiformes</taxon>
        <taxon>Tetradontoidea</taxon>
        <taxon>Tetraodontidae</taxon>
        <taxon>Takifugu</taxon>
    </lineage>
</organism>
<dbReference type="GO" id="GO:0005769">
    <property type="term" value="C:early endosome"/>
    <property type="evidence" value="ECO:0007669"/>
    <property type="project" value="TreeGrafter"/>
</dbReference>
<feature type="region of interest" description="Disordered" evidence="1">
    <location>
        <begin position="493"/>
        <end position="526"/>
    </location>
</feature>
<dbReference type="CDD" id="cd02677">
    <property type="entry name" value="MIT_SNX15"/>
    <property type="match status" value="1"/>
</dbReference>
<gene>
    <name evidence="4" type="primary">rps6kc1</name>
</gene>
<evidence type="ECO:0000313" key="5">
    <source>
        <dbReference type="Proteomes" id="UP000005226"/>
    </source>
</evidence>
<dbReference type="RefSeq" id="XP_011610384.2">
    <property type="nucleotide sequence ID" value="XM_011612082.2"/>
</dbReference>
<dbReference type="GO" id="GO:0004672">
    <property type="term" value="F:protein kinase activity"/>
    <property type="evidence" value="ECO:0007669"/>
    <property type="project" value="InterPro"/>
</dbReference>
<dbReference type="SUPFAM" id="SSF56112">
    <property type="entry name" value="Protein kinase-like (PK-like)"/>
    <property type="match status" value="1"/>
</dbReference>
<feature type="region of interest" description="Disordered" evidence="1">
    <location>
        <begin position="569"/>
        <end position="605"/>
    </location>
</feature>
<reference evidence="4" key="2">
    <citation type="submission" date="2025-08" db="UniProtKB">
        <authorList>
            <consortium name="Ensembl"/>
        </authorList>
    </citation>
    <scope>IDENTIFICATION</scope>
</reference>
<feature type="domain" description="Protein kinase" evidence="2">
    <location>
        <begin position="813"/>
        <end position="1104"/>
    </location>
</feature>
<dbReference type="HOGENOM" id="CLU_014272_0_0_1"/>
<keyword evidence="5" id="KW-1185">Reference proteome</keyword>
<reference evidence="4" key="3">
    <citation type="submission" date="2025-09" db="UniProtKB">
        <authorList>
            <consortium name="Ensembl"/>
        </authorList>
    </citation>
    <scope>IDENTIFICATION</scope>
</reference>
<dbReference type="OrthoDB" id="1278353at2759"/>
<accession>H2UE72</accession>
<dbReference type="GO" id="GO:0005524">
    <property type="term" value="F:ATP binding"/>
    <property type="evidence" value="ECO:0007669"/>
    <property type="project" value="InterPro"/>
</dbReference>
<dbReference type="SMART" id="SM00745">
    <property type="entry name" value="MIT"/>
    <property type="match status" value="1"/>
</dbReference>
<dbReference type="Gene3D" id="1.10.510.10">
    <property type="entry name" value="Transferase(Phosphotransferase) domain 1"/>
    <property type="match status" value="1"/>
</dbReference>
<dbReference type="SUPFAM" id="SSF64268">
    <property type="entry name" value="PX domain"/>
    <property type="match status" value="1"/>
</dbReference>
<feature type="domain" description="PX" evidence="3">
    <location>
        <begin position="7"/>
        <end position="131"/>
    </location>
</feature>
<dbReference type="Proteomes" id="UP000005226">
    <property type="component" value="Chromosome 16"/>
</dbReference>
<dbReference type="InterPro" id="IPR001683">
    <property type="entry name" value="PX_dom"/>
</dbReference>
<evidence type="ECO:0000313" key="4">
    <source>
        <dbReference type="Ensembl" id="ENSTRUP00000035241.3"/>
    </source>
</evidence>
<dbReference type="Gene3D" id="3.30.1520.10">
    <property type="entry name" value="Phox-like domain"/>
    <property type="match status" value="1"/>
</dbReference>
<dbReference type="InParanoid" id="H2UE72"/>
<dbReference type="GO" id="GO:0035091">
    <property type="term" value="F:phosphatidylinositol binding"/>
    <property type="evidence" value="ECO:0007669"/>
    <property type="project" value="InterPro"/>
</dbReference>
<dbReference type="InterPro" id="IPR036871">
    <property type="entry name" value="PX_dom_sf"/>
</dbReference>
<dbReference type="GeneID" id="101072488"/>
<protein>
    <submittedName>
        <fullName evidence="4">Ribosomal protein S6 kinase polypeptide 1</fullName>
    </submittedName>
</protein>
<dbReference type="eggNOG" id="KOG0603">
    <property type="taxonomic scope" value="Eukaryota"/>
</dbReference>
<reference evidence="4 5" key="1">
    <citation type="journal article" date="2011" name="Genome Biol. Evol.">
        <title>Integration of the genetic map and genome assembly of fugu facilitates insights into distinct features of genome evolution in teleosts and mammals.</title>
        <authorList>
            <person name="Kai W."/>
            <person name="Kikuchi K."/>
            <person name="Tohari S."/>
            <person name="Chew A.K."/>
            <person name="Tay A."/>
            <person name="Fujiwara A."/>
            <person name="Hosoya S."/>
            <person name="Suetake H."/>
            <person name="Naruse K."/>
            <person name="Brenner S."/>
            <person name="Suzuki Y."/>
            <person name="Venkatesh B."/>
        </authorList>
    </citation>
    <scope>NUCLEOTIDE SEQUENCE [LARGE SCALE GENOMIC DNA]</scope>
</reference>
<dbReference type="PROSITE" id="PS50195">
    <property type="entry name" value="PX"/>
    <property type="match status" value="1"/>
</dbReference>
<dbReference type="PANTHER" id="PTHR15508:SF2">
    <property type="entry name" value="RIBOSOMAL PROTEIN S6 KINASE DELTA-1"/>
    <property type="match status" value="1"/>
</dbReference>
<dbReference type="PANTHER" id="PTHR15508">
    <property type="entry name" value="RIBOSOMAL PROTEIN S6 KINASE"/>
    <property type="match status" value="1"/>
</dbReference>
<feature type="compositionally biased region" description="Polar residues" evidence="1">
    <location>
        <begin position="511"/>
        <end position="525"/>
    </location>
</feature>
<dbReference type="Pfam" id="PF00069">
    <property type="entry name" value="Pkinase"/>
    <property type="match status" value="1"/>
</dbReference>
<dbReference type="Pfam" id="PF04212">
    <property type="entry name" value="MIT"/>
    <property type="match status" value="1"/>
</dbReference>
<dbReference type="eggNOG" id="KOG2101">
    <property type="taxonomic scope" value="Eukaryota"/>
</dbReference>
<feature type="compositionally biased region" description="Low complexity" evidence="1">
    <location>
        <begin position="591"/>
        <end position="605"/>
    </location>
</feature>
<evidence type="ECO:0000256" key="1">
    <source>
        <dbReference type="SAM" id="MobiDB-lite"/>
    </source>
</evidence>
<dbReference type="SUPFAM" id="SSF116846">
    <property type="entry name" value="MIT domain"/>
    <property type="match status" value="1"/>
</dbReference>
<name>H2UE72_TAKRU</name>
<dbReference type="InterPro" id="IPR007330">
    <property type="entry name" value="MIT_dom"/>
</dbReference>
<dbReference type="InterPro" id="IPR036181">
    <property type="entry name" value="MIT_dom_sf"/>
</dbReference>
<dbReference type="KEGG" id="tru:101072488"/>
<evidence type="ECO:0000259" key="3">
    <source>
        <dbReference type="PROSITE" id="PS50195"/>
    </source>
</evidence>
<dbReference type="PROSITE" id="PS50011">
    <property type="entry name" value="PROTEIN_KINASE_DOM"/>
    <property type="match status" value="1"/>
</dbReference>